<evidence type="ECO:0000313" key="2">
    <source>
        <dbReference type="Proteomes" id="UP000266273"/>
    </source>
</evidence>
<dbReference type="RefSeq" id="WP_119062379.1">
    <property type="nucleotide sequence ID" value="NZ_QXDF01000004.1"/>
</dbReference>
<organism evidence="1 2">
    <name type="scientific">Dichotomicrobium thermohalophilum</name>
    <dbReference type="NCBI Taxonomy" id="933063"/>
    <lineage>
        <taxon>Bacteria</taxon>
        <taxon>Pseudomonadati</taxon>
        <taxon>Pseudomonadota</taxon>
        <taxon>Alphaproteobacteria</taxon>
        <taxon>Hyphomicrobiales</taxon>
        <taxon>Hyphomicrobiaceae</taxon>
        <taxon>Dichotomicrobium</taxon>
    </lineage>
</organism>
<dbReference type="Proteomes" id="UP000266273">
    <property type="component" value="Unassembled WGS sequence"/>
</dbReference>
<sequence length="65" mass="6920">MGEKKSELRSDRRDFLRLAGLGATAGAVAVATGASTEEAEAAEPSKGAGYRETAHIRQYYKLASF</sequence>
<dbReference type="PIRSF" id="PIRSF036704">
    <property type="entry name" value="UCP036704"/>
    <property type="match status" value="1"/>
</dbReference>
<comment type="caution">
    <text evidence="1">The sequence shown here is derived from an EMBL/GenBank/DDBJ whole genome shotgun (WGS) entry which is preliminary data.</text>
</comment>
<dbReference type="EMBL" id="QXDF01000004">
    <property type="protein sequence ID" value="RIA47193.1"/>
    <property type="molecule type" value="Genomic_DNA"/>
</dbReference>
<evidence type="ECO:0000313" key="1">
    <source>
        <dbReference type="EMBL" id="RIA47193.1"/>
    </source>
</evidence>
<dbReference type="InterPro" id="IPR014177">
    <property type="entry name" value="Formate_DH_TAT-contain"/>
</dbReference>
<name>A0A397PFG0_9HYPH</name>
<gene>
    <name evidence="1" type="ORF">BXY53_2575</name>
</gene>
<dbReference type="NCBIfam" id="TIGR02811">
    <property type="entry name" value="formate_TAT"/>
    <property type="match status" value="1"/>
</dbReference>
<accession>A0A397PFG0</accession>
<dbReference type="AlphaFoldDB" id="A0A397PFG0"/>
<dbReference type="InterPro" id="IPR006311">
    <property type="entry name" value="TAT_signal"/>
</dbReference>
<keyword evidence="2" id="KW-1185">Reference proteome</keyword>
<proteinExistence type="predicted"/>
<dbReference type="InterPro" id="IPR019546">
    <property type="entry name" value="TAT_signal_bac_arc"/>
</dbReference>
<dbReference type="NCBIfam" id="TIGR01409">
    <property type="entry name" value="TAT_signal_seq"/>
    <property type="match status" value="1"/>
</dbReference>
<protein>
    <submittedName>
        <fullName evidence="1">Secreted protein</fullName>
    </submittedName>
</protein>
<reference evidence="1 2" key="1">
    <citation type="submission" date="2018-08" db="EMBL/GenBank/DDBJ databases">
        <title>Genomic Encyclopedia of Archaeal and Bacterial Type Strains, Phase II (KMG-II): from individual species to whole genera.</title>
        <authorList>
            <person name="Goeker M."/>
        </authorList>
    </citation>
    <scope>NUCLEOTIDE SEQUENCE [LARGE SCALE GENOMIC DNA]</scope>
    <source>
        <strain evidence="1 2">DSM 5002</strain>
    </source>
</reference>
<dbReference type="PROSITE" id="PS51318">
    <property type="entry name" value="TAT"/>
    <property type="match status" value="1"/>
</dbReference>